<dbReference type="Proteomes" id="UP000225553">
    <property type="component" value="Segment"/>
</dbReference>
<accession>A0A223LH14</accession>
<evidence type="ECO:0000313" key="2">
    <source>
        <dbReference type="Proteomes" id="UP000225553"/>
    </source>
</evidence>
<keyword evidence="2" id="KW-1185">Reference proteome</keyword>
<dbReference type="EMBL" id="MF459646">
    <property type="protein sequence ID" value="ASU03514.1"/>
    <property type="molecule type" value="Genomic_DNA"/>
</dbReference>
<reference evidence="2" key="1">
    <citation type="submission" date="2017-07" db="EMBL/GenBank/DDBJ databases">
        <authorList>
            <person name="Putnam M.J."/>
            <person name="Sharma R."/>
            <person name="Kruger J.L."/>
            <person name="Berg J.A."/>
            <person name="Payne A.M."/>
            <person name="Fajardo C.P."/>
            <person name="Breakwell D.P."/>
            <person name="Hope S."/>
            <person name="Grose J.H."/>
        </authorList>
    </citation>
    <scope>NUCLEOTIDE SEQUENCE [LARGE SCALE GENOMIC DNA]</scope>
</reference>
<gene>
    <name evidence="1" type="ORF">RISINGSUN_156</name>
</gene>
<sequence>MKVTSTTTSIKSVEITGTMIAGPHKLTRSVRRELLESIKREELKVYQRILSYGAKTYAELELAQCGEVTSLHFHDKKKTNKVTVVLDKATWENRSWASSFDLVRLYVVDKVLGPHYIYGLRFL</sequence>
<protein>
    <submittedName>
        <fullName evidence="1">Uncharacterized protein</fullName>
    </submittedName>
</protein>
<evidence type="ECO:0000313" key="1">
    <source>
        <dbReference type="EMBL" id="ASU03514.1"/>
    </source>
</evidence>
<name>A0A223LH14_9CAUD</name>
<organism evidence="1 2">
    <name type="scientific">Erwinia phage vB_EamM_RisingSun</name>
    <dbReference type="NCBI Taxonomy" id="2026080"/>
    <lineage>
        <taxon>Viruses</taxon>
        <taxon>Duplodnaviria</taxon>
        <taxon>Heunggongvirae</taxon>
        <taxon>Uroviricota</taxon>
        <taxon>Caudoviricetes</taxon>
        <taxon>Chimalliviridae</taxon>
        <taxon>Risingsunvirus</taxon>
        <taxon>Risingsunvirus risingsun</taxon>
    </lineage>
</organism>
<proteinExistence type="predicted"/>